<organism evidence="5 6">
    <name type="scientific">Ralstonia insidiosa</name>
    <dbReference type="NCBI Taxonomy" id="190721"/>
    <lineage>
        <taxon>Bacteria</taxon>
        <taxon>Pseudomonadati</taxon>
        <taxon>Pseudomonadota</taxon>
        <taxon>Betaproteobacteria</taxon>
        <taxon>Burkholderiales</taxon>
        <taxon>Burkholderiaceae</taxon>
        <taxon>Ralstonia</taxon>
    </lineage>
</organism>
<dbReference type="PANTHER" id="PTHR30579">
    <property type="entry name" value="TRANSCRIPTIONAL REGULATOR"/>
    <property type="match status" value="1"/>
</dbReference>
<dbReference type="InterPro" id="IPR036388">
    <property type="entry name" value="WH-like_DNA-bd_sf"/>
</dbReference>
<keyword evidence="3" id="KW-0238">DNA-binding</keyword>
<reference evidence="6" key="1">
    <citation type="submission" date="2016-06" db="EMBL/GenBank/DDBJ databases">
        <authorList>
            <person name="Xu Y."/>
            <person name="Nagy A."/>
            <person name="Yan X."/>
            <person name="Kim S.W."/>
            <person name="Haley B."/>
            <person name="Liu N.T."/>
            <person name="Nou X."/>
        </authorList>
    </citation>
    <scope>NUCLEOTIDE SEQUENCE [LARGE SCALE GENOMIC DNA]</scope>
    <source>
        <strain evidence="6">ATCC 49129</strain>
    </source>
</reference>
<dbReference type="SUPFAM" id="SSF46785">
    <property type="entry name" value="Winged helix' DNA-binding domain"/>
    <property type="match status" value="1"/>
</dbReference>
<dbReference type="InterPro" id="IPR050176">
    <property type="entry name" value="LTTR"/>
</dbReference>
<keyword evidence="4" id="KW-0804">Transcription</keyword>
<dbReference type="InterPro" id="IPR005119">
    <property type="entry name" value="LysR_subst-bd"/>
</dbReference>
<dbReference type="GO" id="GO:0003677">
    <property type="term" value="F:DNA binding"/>
    <property type="evidence" value="ECO:0007669"/>
    <property type="project" value="UniProtKB-KW"/>
</dbReference>
<sequence>MIDLILLRSFVTVVDTGNFTRAAEHLHLTQSTVSQQILRLEQQLNCRLLDRSQRQVLPTEEGDRLLGYARRLLRLAGEASEALSPEHTEGVLRLGVPEDLGSGALMPLIASFARERPRLRLEVESGLSHHLLRLYRNGDLDMLLVKQWGTDSDCHARWAEPVCWIDSAERPHTLPLGPTQSALPLVVFPVGALYRQEMLHALESLGQAWRITYSSPSLASLCAAVSAGLGVSLLPASCMQAGHRVLGAADGFPEIGGLELALFARPDLDSAGRVLRDRLVEMCSERAQALQSAAG</sequence>
<dbReference type="InterPro" id="IPR036390">
    <property type="entry name" value="WH_DNA-bd_sf"/>
</dbReference>
<dbReference type="PANTHER" id="PTHR30579:SF7">
    <property type="entry name" value="HTH-TYPE TRANSCRIPTIONAL REGULATOR LRHA-RELATED"/>
    <property type="match status" value="1"/>
</dbReference>
<proteinExistence type="inferred from homology"/>
<evidence type="ECO:0000256" key="3">
    <source>
        <dbReference type="ARBA" id="ARBA00023125"/>
    </source>
</evidence>
<dbReference type="PRINTS" id="PR00039">
    <property type="entry name" value="HTHLYSR"/>
</dbReference>
<comment type="similarity">
    <text evidence="1">Belongs to the LysR transcriptional regulatory family.</text>
</comment>
<accession>A0A192A6P1</accession>
<dbReference type="Gene3D" id="1.10.10.10">
    <property type="entry name" value="Winged helix-like DNA-binding domain superfamily/Winged helix DNA-binding domain"/>
    <property type="match status" value="1"/>
</dbReference>
<dbReference type="RefSeq" id="WP_064808854.1">
    <property type="nucleotide sequence ID" value="NZ_CP016023.1"/>
</dbReference>
<dbReference type="EMBL" id="CP016023">
    <property type="protein sequence ID" value="ANJ75921.1"/>
    <property type="molecule type" value="Genomic_DNA"/>
</dbReference>
<dbReference type="Pfam" id="PF03466">
    <property type="entry name" value="LysR_substrate"/>
    <property type="match status" value="1"/>
</dbReference>
<dbReference type="PROSITE" id="PS50931">
    <property type="entry name" value="HTH_LYSR"/>
    <property type="match status" value="1"/>
</dbReference>
<evidence type="ECO:0000256" key="2">
    <source>
        <dbReference type="ARBA" id="ARBA00023015"/>
    </source>
</evidence>
<dbReference type="STRING" id="190721.ACS15_5656"/>
<evidence type="ECO:0000256" key="4">
    <source>
        <dbReference type="ARBA" id="ARBA00023163"/>
    </source>
</evidence>
<dbReference type="Pfam" id="PF00126">
    <property type="entry name" value="HTH_1"/>
    <property type="match status" value="1"/>
</dbReference>
<dbReference type="AlphaFoldDB" id="A0A192A6P1"/>
<dbReference type="GeneID" id="61529511"/>
<evidence type="ECO:0000313" key="6">
    <source>
        <dbReference type="Proteomes" id="UP000078572"/>
    </source>
</evidence>
<protein>
    <submittedName>
        <fullName evidence="5">LysR family transcriptional regulator</fullName>
    </submittedName>
</protein>
<dbReference type="InterPro" id="IPR000847">
    <property type="entry name" value="LysR_HTH_N"/>
</dbReference>
<evidence type="ECO:0000256" key="1">
    <source>
        <dbReference type="ARBA" id="ARBA00009437"/>
    </source>
</evidence>
<dbReference type="SUPFAM" id="SSF53850">
    <property type="entry name" value="Periplasmic binding protein-like II"/>
    <property type="match status" value="1"/>
</dbReference>
<dbReference type="Proteomes" id="UP000078572">
    <property type="component" value="Chromosome 2"/>
</dbReference>
<gene>
    <name evidence="5" type="ORF">A9Y76_26045</name>
</gene>
<dbReference type="FunFam" id="1.10.10.10:FF:000001">
    <property type="entry name" value="LysR family transcriptional regulator"/>
    <property type="match status" value="1"/>
</dbReference>
<dbReference type="Gene3D" id="3.40.190.10">
    <property type="entry name" value="Periplasmic binding protein-like II"/>
    <property type="match status" value="2"/>
</dbReference>
<dbReference type="OrthoDB" id="9789529at2"/>
<dbReference type="GO" id="GO:0003700">
    <property type="term" value="F:DNA-binding transcription factor activity"/>
    <property type="evidence" value="ECO:0007669"/>
    <property type="project" value="InterPro"/>
</dbReference>
<keyword evidence="6" id="KW-1185">Reference proteome</keyword>
<name>A0A192A6P1_9RALS</name>
<evidence type="ECO:0000313" key="5">
    <source>
        <dbReference type="EMBL" id="ANJ75921.1"/>
    </source>
</evidence>
<keyword evidence="2" id="KW-0805">Transcription regulation</keyword>